<protein>
    <submittedName>
        <fullName evidence="3">Uncharacterized protein</fullName>
    </submittedName>
</protein>
<gene>
    <name evidence="3" type="ORF">PSON_ATCC_30995.1.T1140017</name>
</gene>
<evidence type="ECO:0000313" key="3">
    <source>
        <dbReference type="EMBL" id="CAD8117470.1"/>
    </source>
</evidence>
<evidence type="ECO:0000313" key="4">
    <source>
        <dbReference type="Proteomes" id="UP000692954"/>
    </source>
</evidence>
<sequence>MSEKKNDFFSFFNGSQKKKETKKIIFDENYFNLKVNGGKIHSDKILIEAFSIVDNEKLETDIKWFQISPNNDFNTLAITGNQYQPSIEDVGSKFMIQVVPIKEGRQYEGMPKSMEIGPLQKDESIQEEIDELLENEKMTVFVTLEQILSKDFQIEAELPINCILKITLKNMELDLKENDQTIHHIQVPLQALYPSCTSVQGTDESFILRVDQGNHFQMRAADNSQRDIILTVIKGFYGKGIWKDHEVQQLDESEEDEQEKSQLQELEQKLDLNLNDEQQDQNQQQTQQTQILKEVCKEEITQEQLNQEPVGSIIIKKEDEEQQKSDFVQKLQSDGKQVIKQPQLEIREQDHQLMQNILTQEKKQEVDQEQNQIIEQNEIIQEQYKNIDQIALITQKQSDEMKQQVNESKNFEGDNEEVQQNNDQKISEEIIQEQNNQQQQQANLQQHRIDSQQSTQQQQIEQQEQQTKDIENKLQLENSNRKQSDQNNQINNEEQLLLQRSEQNFQSVIIPSEGNKEEKLSPIKKKEKKNNMNLYIQINENVKLKQDIEQYKINQLKDHETLQKQQKQIQTLTEQLNNCTKNYYLLEEECTNQKKIMHNLNDQKVFLQQDINMYKTQLLELTEVSSSQKEEISQLQKRLKRQQQSQDLNEAKKQIEQLKEEIAKKDLMLEAANKDHILAQQKIEDLEKVIEGFQNQLIHEKKKYESLSIEKGIKQPQVIQKDLQRLQFERPISKETKHVAQSMIQLDDAERYSIDISQSLSNLDSVSEVNRLKNQIMHLEATLRSLKIAYEQDIRYTKGKSGKSSTGSSKDIKYLQHIANNMAEIITEKDSQLENQKRINKELLTKLQILQQQQ</sequence>
<proteinExistence type="predicted"/>
<name>A0A8S1QSG7_9CILI</name>
<organism evidence="3 4">
    <name type="scientific">Paramecium sonneborni</name>
    <dbReference type="NCBI Taxonomy" id="65129"/>
    <lineage>
        <taxon>Eukaryota</taxon>
        <taxon>Sar</taxon>
        <taxon>Alveolata</taxon>
        <taxon>Ciliophora</taxon>
        <taxon>Intramacronucleata</taxon>
        <taxon>Oligohymenophorea</taxon>
        <taxon>Peniculida</taxon>
        <taxon>Parameciidae</taxon>
        <taxon>Paramecium</taxon>
    </lineage>
</organism>
<dbReference type="EMBL" id="CAJJDN010000114">
    <property type="protein sequence ID" value="CAD8117470.1"/>
    <property type="molecule type" value="Genomic_DNA"/>
</dbReference>
<comment type="caution">
    <text evidence="3">The sequence shown here is derived from an EMBL/GenBank/DDBJ whole genome shotgun (WGS) entry which is preliminary data.</text>
</comment>
<dbReference type="AlphaFoldDB" id="A0A8S1QSG7"/>
<keyword evidence="4" id="KW-1185">Reference proteome</keyword>
<evidence type="ECO:0000256" key="1">
    <source>
        <dbReference type="SAM" id="Coils"/>
    </source>
</evidence>
<feature type="region of interest" description="Disordered" evidence="2">
    <location>
        <begin position="401"/>
        <end position="468"/>
    </location>
</feature>
<dbReference type="OrthoDB" id="310418at2759"/>
<accession>A0A8S1QSG7</accession>
<evidence type="ECO:0000256" key="2">
    <source>
        <dbReference type="SAM" id="MobiDB-lite"/>
    </source>
</evidence>
<reference evidence="3" key="1">
    <citation type="submission" date="2021-01" db="EMBL/GenBank/DDBJ databases">
        <authorList>
            <consortium name="Genoscope - CEA"/>
            <person name="William W."/>
        </authorList>
    </citation>
    <scope>NUCLEOTIDE SEQUENCE</scope>
</reference>
<feature type="compositionally biased region" description="Low complexity" evidence="2">
    <location>
        <begin position="432"/>
        <end position="465"/>
    </location>
</feature>
<dbReference type="Proteomes" id="UP000692954">
    <property type="component" value="Unassembled WGS sequence"/>
</dbReference>
<feature type="coiled-coil region" evidence="1">
    <location>
        <begin position="562"/>
        <end position="703"/>
    </location>
</feature>
<keyword evidence="1" id="KW-0175">Coiled coil</keyword>